<sequence length="127" mass="15309">MKYLKIKDLKDGYLYFIDARNAKHGIWISSRSGFLISRYKFGNNFLFEEYHWDCVAFATVKPLREIEKSPFKSERLDKAMWDEDKEILDYLNRFGNKYKLLLEKEENGYCKVCGSVWYNCLCYHEDL</sequence>
<evidence type="ECO:0000313" key="1">
    <source>
        <dbReference type="EMBL" id="QJA49881.1"/>
    </source>
</evidence>
<protein>
    <submittedName>
        <fullName evidence="1">Uncharacterized protein</fullName>
    </submittedName>
</protein>
<dbReference type="EMBL" id="MT144160">
    <property type="protein sequence ID" value="QJA49881.1"/>
    <property type="molecule type" value="Genomic_DNA"/>
</dbReference>
<dbReference type="AlphaFoldDB" id="A0A6H1ZR35"/>
<gene>
    <name evidence="1" type="ORF">TM448A01521_0016</name>
</gene>
<proteinExistence type="predicted"/>
<organism evidence="1">
    <name type="scientific">viral metagenome</name>
    <dbReference type="NCBI Taxonomy" id="1070528"/>
    <lineage>
        <taxon>unclassified sequences</taxon>
        <taxon>metagenomes</taxon>
        <taxon>organismal metagenomes</taxon>
    </lineage>
</organism>
<accession>A0A6H1ZR35</accession>
<reference evidence="1" key="1">
    <citation type="submission" date="2020-03" db="EMBL/GenBank/DDBJ databases">
        <title>The deep terrestrial virosphere.</title>
        <authorList>
            <person name="Holmfeldt K."/>
            <person name="Nilsson E."/>
            <person name="Simone D."/>
            <person name="Lopez-Fernandez M."/>
            <person name="Wu X."/>
            <person name="de Brujin I."/>
            <person name="Lundin D."/>
            <person name="Andersson A."/>
            <person name="Bertilsson S."/>
            <person name="Dopson M."/>
        </authorList>
    </citation>
    <scope>NUCLEOTIDE SEQUENCE</scope>
    <source>
        <strain evidence="1">TM448A01521</strain>
    </source>
</reference>
<name>A0A6H1ZR35_9ZZZZ</name>